<organism evidence="5 6">
    <name type="scientific">Callaeas wilsoni</name>
    <name type="common">North Island kokako</name>
    <dbReference type="NCBI Taxonomy" id="1347786"/>
    <lineage>
        <taxon>Eukaryota</taxon>
        <taxon>Metazoa</taxon>
        <taxon>Chordata</taxon>
        <taxon>Craniata</taxon>
        <taxon>Vertebrata</taxon>
        <taxon>Euteleostomi</taxon>
        <taxon>Archelosauria</taxon>
        <taxon>Archosauria</taxon>
        <taxon>Dinosauria</taxon>
        <taxon>Saurischia</taxon>
        <taxon>Theropoda</taxon>
        <taxon>Coelurosauria</taxon>
        <taxon>Aves</taxon>
        <taxon>Neognathae</taxon>
        <taxon>Neoaves</taxon>
        <taxon>Telluraves</taxon>
        <taxon>Australaves</taxon>
        <taxon>Passeriformes</taxon>
        <taxon>Corvoidea</taxon>
        <taxon>Callaeidae</taxon>
        <taxon>Callaeas</taxon>
    </lineage>
</organism>
<keyword evidence="3" id="KW-1280">Immunoglobulin</keyword>
<feature type="non-terminal residue" evidence="5">
    <location>
        <position position="1"/>
    </location>
</feature>
<evidence type="ECO:0000313" key="5">
    <source>
        <dbReference type="EMBL" id="NXY65877.1"/>
    </source>
</evidence>
<dbReference type="InterPro" id="IPR013783">
    <property type="entry name" value="Ig-like_fold"/>
</dbReference>
<dbReference type="GO" id="GO:0002250">
    <property type="term" value="P:adaptive immune response"/>
    <property type="evidence" value="ECO:0007669"/>
    <property type="project" value="UniProtKB-KW"/>
</dbReference>
<dbReference type="InterPro" id="IPR013106">
    <property type="entry name" value="Ig_V-set"/>
</dbReference>
<evidence type="ECO:0000256" key="2">
    <source>
        <dbReference type="ARBA" id="ARBA00023130"/>
    </source>
</evidence>
<dbReference type="InterPro" id="IPR007110">
    <property type="entry name" value="Ig-like_dom"/>
</dbReference>
<feature type="non-terminal residue" evidence="5">
    <location>
        <position position="93"/>
    </location>
</feature>
<dbReference type="InterPro" id="IPR036179">
    <property type="entry name" value="Ig-like_dom_sf"/>
</dbReference>
<keyword evidence="1" id="KW-0391">Immunity</keyword>
<comment type="caution">
    <text evidence="5">The sequence shown here is derived from an EMBL/GenBank/DDBJ whole genome shotgun (WGS) entry which is preliminary data.</text>
</comment>
<evidence type="ECO:0000313" key="6">
    <source>
        <dbReference type="Proteomes" id="UP000576729"/>
    </source>
</evidence>
<dbReference type="GO" id="GO:0005576">
    <property type="term" value="C:extracellular region"/>
    <property type="evidence" value="ECO:0007669"/>
    <property type="project" value="UniProtKB-ARBA"/>
</dbReference>
<feature type="domain" description="Ig-like" evidence="4">
    <location>
        <begin position="16"/>
        <end position="93"/>
    </location>
</feature>
<reference evidence="5 6" key="1">
    <citation type="submission" date="2019-09" db="EMBL/GenBank/DDBJ databases">
        <title>Bird 10,000 Genomes (B10K) Project - Family phase.</title>
        <authorList>
            <person name="Zhang G."/>
        </authorList>
    </citation>
    <scope>NUCLEOTIDE SEQUENCE [LARGE SCALE GENOMIC DNA]</scope>
    <source>
        <strain evidence="5">B10K-OTA-212792</strain>
        <tissue evidence="5">Blood</tissue>
    </source>
</reference>
<dbReference type="GO" id="GO:0019814">
    <property type="term" value="C:immunoglobulin complex"/>
    <property type="evidence" value="ECO:0007669"/>
    <property type="project" value="UniProtKB-KW"/>
</dbReference>
<dbReference type="Gene3D" id="2.60.40.10">
    <property type="entry name" value="Immunoglobulins"/>
    <property type="match status" value="1"/>
</dbReference>
<dbReference type="PANTHER" id="PTHR23266">
    <property type="entry name" value="IMMUNOGLOBULIN HEAVY CHAIN"/>
    <property type="match status" value="1"/>
</dbReference>
<dbReference type="Pfam" id="PF07686">
    <property type="entry name" value="V-set"/>
    <property type="match status" value="1"/>
</dbReference>
<dbReference type="AlphaFoldDB" id="A0A7L4LKI5"/>
<protein>
    <submittedName>
        <fullName evidence="5">HV459 protein</fullName>
    </submittedName>
</protein>
<keyword evidence="6" id="KW-1185">Reference proteome</keyword>
<evidence type="ECO:0000259" key="4">
    <source>
        <dbReference type="PROSITE" id="PS50835"/>
    </source>
</evidence>
<gene>
    <name evidence="5" type="primary">Ighv459</name>
    <name evidence="5" type="ORF">CALWIL_R16140</name>
</gene>
<name>A0A7L4LKI5_9CORV</name>
<accession>A0A7L4LKI5</accession>
<proteinExistence type="predicted"/>
<dbReference type="PROSITE" id="PS50835">
    <property type="entry name" value="IG_LIKE"/>
    <property type="match status" value="1"/>
</dbReference>
<dbReference type="EMBL" id="VWPU01022073">
    <property type="protein sequence ID" value="NXY65877.1"/>
    <property type="molecule type" value="Genomic_DNA"/>
</dbReference>
<dbReference type="SUPFAM" id="SSF48726">
    <property type="entry name" value="Immunoglobulin"/>
    <property type="match status" value="1"/>
</dbReference>
<dbReference type="InterPro" id="IPR050199">
    <property type="entry name" value="IgHV"/>
</dbReference>
<dbReference type="Proteomes" id="UP000576729">
    <property type="component" value="Unassembled WGS sequence"/>
</dbReference>
<evidence type="ECO:0000256" key="3">
    <source>
        <dbReference type="ARBA" id="ARBA00043265"/>
    </source>
</evidence>
<sequence length="93" mass="10660">SWNDHGSFLISAAVTGQVTLEQHSRELTVQYGDQVTFQCSMKGDSMKSYYMSWYRQGPSGTLEWIYYEGDTYGEGFQDRFVGSVESSKNRFTL</sequence>
<keyword evidence="2" id="KW-1064">Adaptive immunity</keyword>
<evidence type="ECO:0000256" key="1">
    <source>
        <dbReference type="ARBA" id="ARBA00022859"/>
    </source>
</evidence>